<keyword evidence="8" id="KW-1185">Reference proteome</keyword>
<dbReference type="InterPro" id="IPR050320">
    <property type="entry name" value="N5-glutamine_MTase"/>
</dbReference>
<dbReference type="EMBL" id="JBEPMB010000005">
    <property type="protein sequence ID" value="MET3614796.1"/>
    <property type="molecule type" value="Genomic_DNA"/>
</dbReference>
<dbReference type="GO" id="GO:0102559">
    <property type="term" value="F:peptide chain release factor N(5)-glutamine methyltransferase activity"/>
    <property type="evidence" value="ECO:0007669"/>
    <property type="project" value="UniProtKB-EC"/>
</dbReference>
<dbReference type="Gene3D" id="3.40.50.150">
    <property type="entry name" value="Vaccinia Virus protein VP39"/>
    <property type="match status" value="1"/>
</dbReference>
<dbReference type="SUPFAM" id="SSF53335">
    <property type="entry name" value="S-adenosyl-L-methionine-dependent methyltransferases"/>
    <property type="match status" value="1"/>
</dbReference>
<keyword evidence="3 7" id="KW-0808">Transferase</keyword>
<evidence type="ECO:0000313" key="7">
    <source>
        <dbReference type="EMBL" id="MET3614796.1"/>
    </source>
</evidence>
<evidence type="ECO:0000256" key="4">
    <source>
        <dbReference type="ARBA" id="ARBA00022691"/>
    </source>
</evidence>
<comment type="catalytic activity">
    <reaction evidence="5">
        <text>L-glutaminyl-[peptide chain release factor] + S-adenosyl-L-methionine = N(5)-methyl-L-glutaminyl-[peptide chain release factor] + S-adenosyl-L-homocysteine + H(+)</text>
        <dbReference type="Rhea" id="RHEA:42896"/>
        <dbReference type="Rhea" id="RHEA-COMP:10271"/>
        <dbReference type="Rhea" id="RHEA-COMP:10272"/>
        <dbReference type="ChEBI" id="CHEBI:15378"/>
        <dbReference type="ChEBI" id="CHEBI:30011"/>
        <dbReference type="ChEBI" id="CHEBI:57856"/>
        <dbReference type="ChEBI" id="CHEBI:59789"/>
        <dbReference type="ChEBI" id="CHEBI:61891"/>
        <dbReference type="EC" id="2.1.1.297"/>
    </reaction>
</comment>
<dbReference type="Pfam" id="PF05175">
    <property type="entry name" value="MTS"/>
    <property type="match status" value="1"/>
</dbReference>
<evidence type="ECO:0000256" key="3">
    <source>
        <dbReference type="ARBA" id="ARBA00022679"/>
    </source>
</evidence>
<dbReference type="PROSITE" id="PS00092">
    <property type="entry name" value="N6_MTASE"/>
    <property type="match status" value="1"/>
</dbReference>
<dbReference type="InterPro" id="IPR007848">
    <property type="entry name" value="Small_mtfrase_dom"/>
</dbReference>
<dbReference type="InterPro" id="IPR004556">
    <property type="entry name" value="HemK-like"/>
</dbReference>
<keyword evidence="2 7" id="KW-0489">Methyltransferase</keyword>
<evidence type="ECO:0000256" key="1">
    <source>
        <dbReference type="ARBA" id="ARBA00012771"/>
    </source>
</evidence>
<name>A0ABV2J223_9HYPH</name>
<dbReference type="EC" id="2.1.1.297" evidence="1"/>
<reference evidence="7 8" key="1">
    <citation type="submission" date="2024-06" db="EMBL/GenBank/DDBJ databases">
        <title>Genomic Encyclopedia of Type Strains, Phase IV (KMG-IV): sequencing the most valuable type-strain genomes for metagenomic binning, comparative biology and taxonomic classification.</title>
        <authorList>
            <person name="Goeker M."/>
        </authorList>
    </citation>
    <scope>NUCLEOTIDE SEQUENCE [LARGE SCALE GENOMIC DNA]</scope>
    <source>
        <strain evidence="7 8">DSM 29780</strain>
    </source>
</reference>
<comment type="caution">
    <text evidence="7">The sequence shown here is derived from an EMBL/GenBank/DDBJ whole genome shotgun (WGS) entry which is preliminary data.</text>
</comment>
<proteinExistence type="predicted"/>
<dbReference type="NCBIfam" id="TIGR00536">
    <property type="entry name" value="hemK_fam"/>
    <property type="match status" value="1"/>
</dbReference>
<evidence type="ECO:0000259" key="6">
    <source>
        <dbReference type="Pfam" id="PF05175"/>
    </source>
</evidence>
<dbReference type="InterPro" id="IPR002052">
    <property type="entry name" value="DNA_methylase_N6_adenine_CS"/>
</dbReference>
<keyword evidence="4" id="KW-0949">S-adenosyl-L-methionine</keyword>
<dbReference type="PANTHER" id="PTHR18895:SF74">
    <property type="entry name" value="MTRF1L RELEASE FACTOR GLUTAMINE METHYLTRANSFERASE"/>
    <property type="match status" value="1"/>
</dbReference>
<dbReference type="InterPro" id="IPR029063">
    <property type="entry name" value="SAM-dependent_MTases_sf"/>
</dbReference>
<gene>
    <name evidence="7" type="ORF">ABID16_003139</name>
</gene>
<dbReference type="Proteomes" id="UP001549047">
    <property type="component" value="Unassembled WGS sequence"/>
</dbReference>
<evidence type="ECO:0000256" key="5">
    <source>
        <dbReference type="ARBA" id="ARBA00048391"/>
    </source>
</evidence>
<dbReference type="CDD" id="cd02440">
    <property type="entry name" value="AdoMet_MTases"/>
    <property type="match status" value="1"/>
</dbReference>
<dbReference type="RefSeq" id="WP_354557289.1">
    <property type="nucleotide sequence ID" value="NZ_JBEPMB010000005.1"/>
</dbReference>
<protein>
    <recommendedName>
        <fullName evidence="1">peptide chain release factor N(5)-glutamine methyltransferase</fullName>
        <ecNumber evidence="1">2.1.1.297</ecNumber>
    </recommendedName>
</protein>
<feature type="domain" description="Methyltransferase small" evidence="6">
    <location>
        <begin position="56"/>
        <end position="145"/>
    </location>
</feature>
<evidence type="ECO:0000313" key="8">
    <source>
        <dbReference type="Proteomes" id="UP001549047"/>
    </source>
</evidence>
<evidence type="ECO:0000256" key="2">
    <source>
        <dbReference type="ARBA" id="ARBA00022603"/>
    </source>
</evidence>
<sequence>MQAENRAADAGTSQQRQYRFLGLDLVLQGSVLAPRAETELLASQAIAMLRETGDAAPLVIDMCCGSGNVGLAIAHAVNSATLLSADLTEDTVATAKANAALLGLSHRATICRGDLFGALEGQGAEGQATMIVCNPPYISTGRLEGESAHLLESEPREAFDGGPYGISIQQRLVREAPAFLKPGGLLLFEFGVGQERQAQSLLNRSRVFESLDFPTDEEGRSRVAVARLKDTAP</sequence>
<organism evidence="7 8">
    <name type="scientific">Rhizobium aquaticum</name>
    <dbReference type="NCBI Taxonomy" id="1549636"/>
    <lineage>
        <taxon>Bacteria</taxon>
        <taxon>Pseudomonadati</taxon>
        <taxon>Pseudomonadota</taxon>
        <taxon>Alphaproteobacteria</taxon>
        <taxon>Hyphomicrobiales</taxon>
        <taxon>Rhizobiaceae</taxon>
        <taxon>Rhizobium/Agrobacterium group</taxon>
        <taxon>Rhizobium</taxon>
    </lineage>
</organism>
<dbReference type="PANTHER" id="PTHR18895">
    <property type="entry name" value="HEMK METHYLTRANSFERASE"/>
    <property type="match status" value="1"/>
</dbReference>
<accession>A0ABV2J223</accession>
<dbReference type="GO" id="GO:0032259">
    <property type="term" value="P:methylation"/>
    <property type="evidence" value="ECO:0007669"/>
    <property type="project" value="UniProtKB-KW"/>
</dbReference>